<accession>A0A1G9YQM6</accession>
<dbReference type="UniPathway" id="UPA00241">
    <property type="reaction ID" value="UER00356"/>
</dbReference>
<dbReference type="EMBL" id="FNGS01000016">
    <property type="protein sequence ID" value="SDN11539.1"/>
    <property type="molecule type" value="Genomic_DNA"/>
</dbReference>
<comment type="catalytic activity">
    <reaction evidence="5">
        <text>3'-dephospho-CoA + ATP = ADP + CoA + H(+)</text>
        <dbReference type="Rhea" id="RHEA:18245"/>
        <dbReference type="ChEBI" id="CHEBI:15378"/>
        <dbReference type="ChEBI" id="CHEBI:30616"/>
        <dbReference type="ChEBI" id="CHEBI:57287"/>
        <dbReference type="ChEBI" id="CHEBI:57328"/>
        <dbReference type="ChEBI" id="CHEBI:456216"/>
        <dbReference type="EC" id="2.7.1.24"/>
    </reaction>
</comment>
<evidence type="ECO:0000256" key="4">
    <source>
        <dbReference type="ARBA" id="ARBA00022993"/>
    </source>
</evidence>
<proteinExistence type="inferred from homology"/>
<dbReference type="Proteomes" id="UP000198901">
    <property type="component" value="Unassembled WGS sequence"/>
</dbReference>
<evidence type="ECO:0000256" key="2">
    <source>
        <dbReference type="ARBA" id="ARBA00022741"/>
    </source>
</evidence>
<dbReference type="GO" id="GO:0004140">
    <property type="term" value="F:dephospho-CoA kinase activity"/>
    <property type="evidence" value="ECO:0007669"/>
    <property type="project" value="UniProtKB-UniRule"/>
</dbReference>
<organism evidence="7 8">
    <name type="scientific">Siphonobacter aquaeclarae</name>
    <dbReference type="NCBI Taxonomy" id="563176"/>
    <lineage>
        <taxon>Bacteria</taxon>
        <taxon>Pseudomonadati</taxon>
        <taxon>Bacteroidota</taxon>
        <taxon>Cytophagia</taxon>
        <taxon>Cytophagales</taxon>
        <taxon>Cytophagaceae</taxon>
        <taxon>Siphonobacter</taxon>
    </lineage>
</organism>
<keyword evidence="5" id="KW-0963">Cytoplasm</keyword>
<gene>
    <name evidence="5" type="primary">coaE</name>
    <name evidence="7" type="ORF">SAMN04488090_5015</name>
</gene>
<keyword evidence="8" id="KW-1185">Reference proteome</keyword>
<dbReference type="NCBIfam" id="TIGR00152">
    <property type="entry name" value="dephospho-CoA kinase"/>
    <property type="match status" value="1"/>
</dbReference>
<dbReference type="EC" id="2.7.1.24" evidence="5 6"/>
<dbReference type="PANTHER" id="PTHR10695:SF46">
    <property type="entry name" value="BIFUNCTIONAL COENZYME A SYNTHASE-RELATED"/>
    <property type="match status" value="1"/>
</dbReference>
<evidence type="ECO:0000256" key="3">
    <source>
        <dbReference type="ARBA" id="ARBA00022840"/>
    </source>
</evidence>
<keyword evidence="3 5" id="KW-0067">ATP-binding</keyword>
<evidence type="ECO:0000313" key="7">
    <source>
        <dbReference type="EMBL" id="SDN11539.1"/>
    </source>
</evidence>
<dbReference type="SUPFAM" id="SSF52540">
    <property type="entry name" value="P-loop containing nucleoside triphosphate hydrolases"/>
    <property type="match status" value="1"/>
</dbReference>
<dbReference type="AlphaFoldDB" id="A0A1G9YQM6"/>
<keyword evidence="5" id="KW-0808">Transferase</keyword>
<dbReference type="InterPro" id="IPR001977">
    <property type="entry name" value="Depp_CoAkinase"/>
</dbReference>
<dbReference type="PROSITE" id="PS51219">
    <property type="entry name" value="DPCK"/>
    <property type="match status" value="1"/>
</dbReference>
<dbReference type="GO" id="GO:0005737">
    <property type="term" value="C:cytoplasm"/>
    <property type="evidence" value="ECO:0007669"/>
    <property type="project" value="UniProtKB-SubCell"/>
</dbReference>
<dbReference type="InterPro" id="IPR027417">
    <property type="entry name" value="P-loop_NTPase"/>
</dbReference>
<dbReference type="HAMAP" id="MF_00376">
    <property type="entry name" value="Dephospho_CoA_kinase"/>
    <property type="match status" value="1"/>
</dbReference>
<comment type="pathway">
    <text evidence="5">Cofactor biosynthesis; coenzyme A biosynthesis; CoA from (R)-pantothenate: step 5/5.</text>
</comment>
<dbReference type="CDD" id="cd02022">
    <property type="entry name" value="DPCK"/>
    <property type="match status" value="1"/>
</dbReference>
<evidence type="ECO:0000313" key="8">
    <source>
        <dbReference type="Proteomes" id="UP000198901"/>
    </source>
</evidence>
<comment type="subcellular location">
    <subcellularLocation>
        <location evidence="5">Cytoplasm</location>
    </subcellularLocation>
</comment>
<dbReference type="Gene3D" id="3.40.50.300">
    <property type="entry name" value="P-loop containing nucleotide triphosphate hydrolases"/>
    <property type="match status" value="1"/>
</dbReference>
<evidence type="ECO:0000256" key="5">
    <source>
        <dbReference type="HAMAP-Rule" id="MF_00376"/>
    </source>
</evidence>
<reference evidence="7 8" key="1">
    <citation type="submission" date="2016-10" db="EMBL/GenBank/DDBJ databases">
        <authorList>
            <person name="de Groot N.N."/>
        </authorList>
    </citation>
    <scope>NUCLEOTIDE SEQUENCE [LARGE SCALE GENOMIC DNA]</scope>
    <source>
        <strain evidence="7 8">DSM 21668</strain>
    </source>
</reference>
<dbReference type="PANTHER" id="PTHR10695">
    <property type="entry name" value="DEPHOSPHO-COA KINASE-RELATED"/>
    <property type="match status" value="1"/>
</dbReference>
<dbReference type="GO" id="GO:0015937">
    <property type="term" value="P:coenzyme A biosynthetic process"/>
    <property type="evidence" value="ECO:0007669"/>
    <property type="project" value="UniProtKB-UniRule"/>
</dbReference>
<evidence type="ECO:0000256" key="6">
    <source>
        <dbReference type="NCBIfam" id="TIGR00152"/>
    </source>
</evidence>
<dbReference type="RefSeq" id="WP_093209286.1">
    <property type="nucleotide sequence ID" value="NZ_FNGS01000016.1"/>
</dbReference>
<keyword evidence="4 5" id="KW-0173">Coenzyme A biosynthesis</keyword>
<sequence>MEPRVIGITGGIGSGKSLISRIFSVLGIPVYVADDRAKWLIEHDPALRNSLTGLLGPEAYLPSGAYNRAWVASRVFDNPALLGEVNARVHPRVQQDGNDWTKQHADAPYLLYEAAIMKQGRFDKIIVVEAPEELRIRRVKKRDGRTEDAIRSIIARQASPGERSQLADYIIHNDDHQPVLRQVLDLDAKLRSR</sequence>
<comment type="function">
    <text evidence="5">Catalyzes the phosphorylation of the 3'-hydroxyl group of dephosphocoenzyme A to form coenzyme A.</text>
</comment>
<feature type="binding site" evidence="5">
    <location>
        <begin position="13"/>
        <end position="18"/>
    </location>
    <ligand>
        <name>ATP</name>
        <dbReference type="ChEBI" id="CHEBI:30616"/>
    </ligand>
</feature>
<evidence type="ECO:0000256" key="1">
    <source>
        <dbReference type="ARBA" id="ARBA00009018"/>
    </source>
</evidence>
<dbReference type="OrthoDB" id="9812943at2"/>
<dbReference type="STRING" id="563176.SAMN04488090_5015"/>
<keyword evidence="5 7" id="KW-0418">Kinase</keyword>
<keyword evidence="2 5" id="KW-0547">Nucleotide-binding</keyword>
<dbReference type="GO" id="GO:0005524">
    <property type="term" value="F:ATP binding"/>
    <property type="evidence" value="ECO:0007669"/>
    <property type="project" value="UniProtKB-UniRule"/>
</dbReference>
<name>A0A1G9YQM6_9BACT</name>
<comment type="similarity">
    <text evidence="1 5">Belongs to the CoaE family.</text>
</comment>
<dbReference type="Pfam" id="PF01121">
    <property type="entry name" value="CoaE"/>
    <property type="match status" value="1"/>
</dbReference>
<protein>
    <recommendedName>
        <fullName evidence="5 6">Dephospho-CoA kinase</fullName>
        <ecNumber evidence="5 6">2.7.1.24</ecNumber>
    </recommendedName>
    <alternativeName>
        <fullName evidence="5">Dephosphocoenzyme A kinase</fullName>
    </alternativeName>
</protein>